<dbReference type="Proteomes" id="UP000820818">
    <property type="component" value="Linkage Group LG1"/>
</dbReference>
<feature type="compositionally biased region" description="Low complexity" evidence="1">
    <location>
        <begin position="541"/>
        <end position="576"/>
    </location>
</feature>
<proteinExistence type="predicted"/>
<name>A0AAD5Q1C0_9CRUS</name>
<organism evidence="2 3">
    <name type="scientific">Daphnia sinensis</name>
    <dbReference type="NCBI Taxonomy" id="1820382"/>
    <lineage>
        <taxon>Eukaryota</taxon>
        <taxon>Metazoa</taxon>
        <taxon>Ecdysozoa</taxon>
        <taxon>Arthropoda</taxon>
        <taxon>Crustacea</taxon>
        <taxon>Branchiopoda</taxon>
        <taxon>Diplostraca</taxon>
        <taxon>Cladocera</taxon>
        <taxon>Anomopoda</taxon>
        <taxon>Daphniidae</taxon>
        <taxon>Daphnia</taxon>
        <taxon>Daphnia similis group</taxon>
    </lineage>
</organism>
<feature type="compositionally biased region" description="Low complexity" evidence="1">
    <location>
        <begin position="487"/>
        <end position="506"/>
    </location>
</feature>
<comment type="caution">
    <text evidence="2">The sequence shown here is derived from an EMBL/GenBank/DDBJ whole genome shotgun (WGS) entry which is preliminary data.</text>
</comment>
<feature type="compositionally biased region" description="Low complexity" evidence="1">
    <location>
        <begin position="227"/>
        <end position="245"/>
    </location>
</feature>
<dbReference type="EMBL" id="WJBH02000001">
    <property type="protein sequence ID" value="KAI9563939.1"/>
    <property type="molecule type" value="Genomic_DNA"/>
</dbReference>
<evidence type="ECO:0000256" key="1">
    <source>
        <dbReference type="SAM" id="MobiDB-lite"/>
    </source>
</evidence>
<feature type="region of interest" description="Disordered" evidence="1">
    <location>
        <begin position="425"/>
        <end position="635"/>
    </location>
</feature>
<keyword evidence="3" id="KW-1185">Reference proteome</keyword>
<feature type="compositionally biased region" description="Low complexity" evidence="1">
    <location>
        <begin position="199"/>
        <end position="211"/>
    </location>
</feature>
<gene>
    <name evidence="2" type="ORF">GHT06_007676</name>
</gene>
<protein>
    <submittedName>
        <fullName evidence="2">Uncharacterized protein</fullName>
    </submittedName>
</protein>
<feature type="region of interest" description="Disordered" evidence="1">
    <location>
        <begin position="225"/>
        <end position="247"/>
    </location>
</feature>
<dbReference type="AlphaFoldDB" id="A0AAD5Q1C0"/>
<evidence type="ECO:0000313" key="3">
    <source>
        <dbReference type="Proteomes" id="UP000820818"/>
    </source>
</evidence>
<evidence type="ECO:0000313" key="2">
    <source>
        <dbReference type="EMBL" id="KAI9563939.1"/>
    </source>
</evidence>
<feature type="compositionally biased region" description="Low complexity" evidence="1">
    <location>
        <begin position="514"/>
        <end position="531"/>
    </location>
</feature>
<feature type="compositionally biased region" description="Basic residues" evidence="1">
    <location>
        <begin position="473"/>
        <end position="486"/>
    </location>
</feature>
<feature type="region of interest" description="Disordered" evidence="1">
    <location>
        <begin position="148"/>
        <end position="212"/>
    </location>
</feature>
<reference evidence="2 3" key="1">
    <citation type="submission" date="2022-05" db="EMBL/GenBank/DDBJ databases">
        <title>A multi-omics perspective on studying reproductive biology in Daphnia sinensis.</title>
        <authorList>
            <person name="Jia J."/>
        </authorList>
    </citation>
    <scope>NUCLEOTIDE SEQUENCE [LARGE SCALE GENOMIC DNA]</scope>
    <source>
        <strain evidence="2 3">WSL</strain>
    </source>
</reference>
<feature type="compositionally biased region" description="Low complexity" evidence="1">
    <location>
        <begin position="584"/>
        <end position="595"/>
    </location>
</feature>
<feature type="compositionally biased region" description="Basic residues" evidence="1">
    <location>
        <begin position="436"/>
        <end position="449"/>
    </location>
</feature>
<accession>A0AAD5Q1C0</accession>
<sequence>MRVSLYELEGKAKKARKHLVLRFPTAKGKAGNWDYFYRATEESILSDDTIDPESLRTITISSATLSCLPLRTSKNKKTYTKINRAYFGALEGNIEGTLISPVEGELPGSLSWALYNTATPSQLTPRSAPKTTNVYRRNAGGVIVETTIGESPQLPPPSVRFATPQTTPTPPNIPSQATHTQRESPLTVDLTPGGHEEQPLTQTPQTTLEPLTGHEEPLTQAPLTVINNTPDTHNTPTTETPNTHNASTDTLENLVFLAEQAGDTESHSILDLIPPTEPPVEALLEPKCTRMGKLLAEVENVVAAKRRHINELADNRPPIVPLARQFQCPSMRRVANKDLLDKLNAAMMSCARECSIALIKAEEGVEQQLRKEISDLSEGWNISHDEYASIKYIKESRLSRIHAYTTRTDPLIFFEITGEGDSLKITPHASGNRANKSGHKIPGKAKGAKATRATKEAPATKVPEANTTNTKGGGKKKRNNKNRIKNKQNNNNKNNRGNKTRTQTNTARANPPRASTNNQAAPTPPAAAVNTDNGPRASTIRQAAPTPPAAAQNQSNAPRAPTNRQAAPTQSAAAQPISNPPVVRLPLPTPATRPLSQGQSKNGQRYLAPHLRHQNPPTRTTGAPPYSPPATFRWTPSGWERVQRDEQTGRFNRWTGSSTPYQPLRYVPSEGQDQNRQGGRNCFRK</sequence>
<feature type="region of interest" description="Disordered" evidence="1">
    <location>
        <begin position="647"/>
        <end position="685"/>
    </location>
</feature>